<keyword evidence="7 10" id="KW-1133">Transmembrane helix</keyword>
<dbReference type="NCBIfam" id="TIGR00728">
    <property type="entry name" value="OPT_sfam"/>
    <property type="match status" value="1"/>
</dbReference>
<feature type="transmembrane region" description="Helical" evidence="10">
    <location>
        <begin position="420"/>
        <end position="441"/>
    </location>
</feature>
<feature type="transmembrane region" description="Helical" evidence="10">
    <location>
        <begin position="487"/>
        <end position="505"/>
    </location>
</feature>
<dbReference type="InterPro" id="IPR004813">
    <property type="entry name" value="OPT"/>
</dbReference>
<dbReference type="OrthoDB" id="9986677at2759"/>
<evidence type="ECO:0000313" key="11">
    <source>
        <dbReference type="EMBL" id="KAF3047731.1"/>
    </source>
</evidence>
<proteinExistence type="inferred from homology"/>
<keyword evidence="8 10" id="KW-0472">Membrane</keyword>
<dbReference type="AlphaFoldDB" id="A0A9P5C573"/>
<keyword evidence="4 10" id="KW-0812">Transmembrane</keyword>
<dbReference type="EMBL" id="SWKV01000002">
    <property type="protein sequence ID" value="KAF3047731.1"/>
    <property type="molecule type" value="Genomic_DNA"/>
</dbReference>
<feature type="region of interest" description="Disordered" evidence="9">
    <location>
        <begin position="1"/>
        <end position="35"/>
    </location>
</feature>
<feature type="transmembrane region" description="Helical" evidence="10">
    <location>
        <begin position="119"/>
        <end position="136"/>
    </location>
</feature>
<evidence type="ECO:0000256" key="7">
    <source>
        <dbReference type="ARBA" id="ARBA00022989"/>
    </source>
</evidence>
<dbReference type="GO" id="GO:0035673">
    <property type="term" value="F:oligopeptide transmembrane transporter activity"/>
    <property type="evidence" value="ECO:0007669"/>
    <property type="project" value="InterPro"/>
</dbReference>
<comment type="subcellular location">
    <subcellularLocation>
        <location evidence="1">Membrane</location>
        <topology evidence="1">Multi-pass membrane protein</topology>
    </subcellularLocation>
</comment>
<feature type="transmembrane region" description="Helical" evidence="10">
    <location>
        <begin position="511"/>
        <end position="535"/>
    </location>
</feature>
<keyword evidence="3" id="KW-0813">Transport</keyword>
<evidence type="ECO:0000256" key="9">
    <source>
        <dbReference type="SAM" id="MobiDB-lite"/>
    </source>
</evidence>
<dbReference type="GO" id="GO:0015031">
    <property type="term" value="P:protein transport"/>
    <property type="evidence" value="ECO:0007669"/>
    <property type="project" value="UniProtKB-KW"/>
</dbReference>
<evidence type="ECO:0008006" key="13">
    <source>
        <dbReference type="Google" id="ProtNLM"/>
    </source>
</evidence>
<evidence type="ECO:0000256" key="5">
    <source>
        <dbReference type="ARBA" id="ARBA00022856"/>
    </source>
</evidence>
<sequence length="801" mass="89555">MTDLKADKATAKTTSAELSPASSHLGSAPDSKDVNLNTAEAQSPFGIDAVDDTVVVEEEAQDDPEIAQLPLIVRQTVSLEDDPTLPTITFRYFVLCILFIVPGAFLSQMSHYRTTQAPYSIFFVQIGCHYVGHFLAKVLPAWQVKLPFGFGFNLNPAPWSIKEHVLVTLTAASGATYNLGYTPISMAELWYDTRINPAVAIFFMLAIVWVGYAIAAIARSLLLFEPEYVWPQALMQTTLFETFRKQDRNSPLAKRQMHVFFMCLVGMLFWQFLPEYVFPMTSSLAFLCWVAPKNPVANFIGSGLGGMGFLNLSLDWSNINWNGTSILITPFWTQTVLFLAFAFNCWVLLPAAKWGNLGSYKHGLMSNSLFQANGTKYPTAKIINSDFSLNETAWEEYGPAYMGLQFAWATFFNYSKLPSAFVWLATFGGPAIMATFAKNMAARKARSEARKQSGASSANGANEPNIHHQYTDRLNVLQRSYKEVPGWWFVALFLAGFVVLLAIVGSGQLFIPWWTVIVGVATGFIVVIPLGYLYAISNYQVAIGDFNELIYGYMVHTAAGAAHHHPAGPSVYGAIAGDAWYRAQYMLQDQRIGHYMHIPPRTVFFSQVFGSILGIPINYGVIRWVLNTKFDYLSGVKTDPLHQWTGQSLVSSNTIGIQYGVIGPKRMFGSSELKILPYGFLVGAVAPLVMYGLHRAFPKSKLKFHLWNTTIFFSGISVFYGNLSTGYFSAYLGGFIAMYWIFRHHFKIWKRYNYIVAAAFDAAFNFNMLLIFLFFGAGKQIKMPAWWGNNADNVERCFALD</sequence>
<dbReference type="InterPro" id="IPR004648">
    <property type="entry name" value="Oligpept_transpt"/>
</dbReference>
<dbReference type="Pfam" id="PF03169">
    <property type="entry name" value="OPT"/>
    <property type="match status" value="1"/>
</dbReference>
<comment type="similarity">
    <text evidence="2">Belongs to the oligopeptide OPT transporter family.</text>
</comment>
<feature type="transmembrane region" description="Helical" evidence="10">
    <location>
        <begin position="726"/>
        <end position="742"/>
    </location>
</feature>
<accession>A0A9P5C573</accession>
<keyword evidence="5" id="KW-0571">Peptide transport</keyword>
<reference evidence="11" key="1">
    <citation type="submission" date="2019-04" db="EMBL/GenBank/DDBJ databases">
        <title>Sequencing of skin fungus with MAO and IRED activity.</title>
        <authorList>
            <person name="Marsaioli A.J."/>
            <person name="Bonatto J.M.C."/>
            <person name="Reis Junior O."/>
        </authorList>
    </citation>
    <scope>NUCLEOTIDE SEQUENCE</scope>
    <source>
        <strain evidence="11">28M1</strain>
    </source>
</reference>
<evidence type="ECO:0000256" key="10">
    <source>
        <dbReference type="SAM" id="Phobius"/>
    </source>
</evidence>
<protein>
    <recommendedName>
        <fullName evidence="13">OPT superfamily oligopeptide transporter</fullName>
    </recommendedName>
</protein>
<gene>
    <name evidence="11" type="ORF">E8E12_011548</name>
</gene>
<feature type="transmembrane region" description="Helical" evidence="10">
    <location>
        <begin position="754"/>
        <end position="777"/>
    </location>
</feature>
<evidence type="ECO:0000256" key="4">
    <source>
        <dbReference type="ARBA" id="ARBA00022692"/>
    </source>
</evidence>
<feature type="transmembrane region" description="Helical" evidence="10">
    <location>
        <begin position="88"/>
        <end position="107"/>
    </location>
</feature>
<feature type="compositionally biased region" description="Polar residues" evidence="9">
    <location>
        <begin position="15"/>
        <end position="25"/>
    </location>
</feature>
<evidence type="ECO:0000256" key="8">
    <source>
        <dbReference type="ARBA" id="ARBA00023136"/>
    </source>
</evidence>
<dbReference type="Proteomes" id="UP000758155">
    <property type="component" value="Unassembled WGS sequence"/>
</dbReference>
<evidence type="ECO:0000313" key="12">
    <source>
        <dbReference type="Proteomes" id="UP000758155"/>
    </source>
</evidence>
<feature type="transmembrane region" description="Helical" evidence="10">
    <location>
        <begin position="296"/>
        <end position="314"/>
    </location>
</feature>
<feature type="transmembrane region" description="Helical" evidence="10">
    <location>
        <begin position="258"/>
        <end position="276"/>
    </location>
</feature>
<feature type="transmembrane region" description="Helical" evidence="10">
    <location>
        <begin position="198"/>
        <end position="218"/>
    </location>
</feature>
<dbReference type="GO" id="GO:0016020">
    <property type="term" value="C:membrane"/>
    <property type="evidence" value="ECO:0007669"/>
    <property type="project" value="UniProtKB-SubCell"/>
</dbReference>
<feature type="compositionally biased region" description="Basic and acidic residues" evidence="9">
    <location>
        <begin position="1"/>
        <end position="10"/>
    </location>
</feature>
<name>A0A9P5C573_9PLEO</name>
<evidence type="ECO:0000256" key="1">
    <source>
        <dbReference type="ARBA" id="ARBA00004141"/>
    </source>
</evidence>
<evidence type="ECO:0000256" key="2">
    <source>
        <dbReference type="ARBA" id="ARBA00008807"/>
    </source>
</evidence>
<evidence type="ECO:0000256" key="6">
    <source>
        <dbReference type="ARBA" id="ARBA00022927"/>
    </source>
</evidence>
<evidence type="ECO:0000256" key="3">
    <source>
        <dbReference type="ARBA" id="ARBA00022448"/>
    </source>
</evidence>
<feature type="transmembrane region" description="Helical" evidence="10">
    <location>
        <begin position="675"/>
        <end position="692"/>
    </location>
</feature>
<keyword evidence="12" id="KW-1185">Reference proteome</keyword>
<comment type="caution">
    <text evidence="11">The sequence shown here is derived from an EMBL/GenBank/DDBJ whole genome shotgun (WGS) entry which is preliminary data.</text>
</comment>
<keyword evidence="6" id="KW-0653">Protein transport</keyword>
<feature type="transmembrane region" description="Helical" evidence="10">
    <location>
        <begin position="326"/>
        <end position="349"/>
    </location>
</feature>
<feature type="transmembrane region" description="Helical" evidence="10">
    <location>
        <begin position="603"/>
        <end position="626"/>
    </location>
</feature>
<organism evidence="11 12">
    <name type="scientific">Didymella heteroderae</name>
    <dbReference type="NCBI Taxonomy" id="1769908"/>
    <lineage>
        <taxon>Eukaryota</taxon>
        <taxon>Fungi</taxon>
        <taxon>Dikarya</taxon>
        <taxon>Ascomycota</taxon>
        <taxon>Pezizomycotina</taxon>
        <taxon>Dothideomycetes</taxon>
        <taxon>Pleosporomycetidae</taxon>
        <taxon>Pleosporales</taxon>
        <taxon>Pleosporineae</taxon>
        <taxon>Didymellaceae</taxon>
        <taxon>Didymella</taxon>
    </lineage>
</organism>
<dbReference type="PANTHER" id="PTHR22601">
    <property type="entry name" value="ISP4 LIKE PROTEIN"/>
    <property type="match status" value="1"/>
</dbReference>